<dbReference type="Proteomes" id="UP000597138">
    <property type="component" value="Unassembled WGS sequence"/>
</dbReference>
<evidence type="ECO:0000313" key="2">
    <source>
        <dbReference type="Proteomes" id="UP000597138"/>
    </source>
</evidence>
<evidence type="ECO:0000313" key="1">
    <source>
        <dbReference type="EMBL" id="GGD84966.1"/>
    </source>
</evidence>
<keyword evidence="2" id="KW-1185">Reference proteome</keyword>
<evidence type="ECO:0008006" key="3">
    <source>
        <dbReference type="Google" id="ProtNLM"/>
    </source>
</evidence>
<name>A0ABQ1RW63_9BURK</name>
<sequence length="333" mass="36527">MLEKVQWGSNYFGKGKAELTVTPSMVGKIEEIQPDDLDSLANVIRPVLFNALSASQASAFALPNKAMPTVIVTNDRLTGDAKGVFEPRKWTISINTAAFGSLFLSSGDAQADRAYKVRKDPMDCIDTMYHETRHCQQHFWIFAMVQQRPADFEQTPNIARWPQSFAGTDSPLTSKAALAAKQPLPDDQANLLTIKQMAVGMYAWHLFLFEKQGAYLDYANDARSMQKEYELAKKQAEQLLINAGPESTAIDVEDMAEDRTAMAYNSKPWEDDAFYCGAVAGAYWSDGHAPDGLLANQCSRQYAAAYNNRKLSAATNGNASGPAVSIRPTGTGS</sequence>
<protein>
    <recommendedName>
        <fullName evidence="3">DUF4157 domain-containing protein</fullName>
    </recommendedName>
</protein>
<proteinExistence type="predicted"/>
<organism evidence="1 2">
    <name type="scientific">Caballeronia grimmiae</name>
    <dbReference type="NCBI Taxonomy" id="1071679"/>
    <lineage>
        <taxon>Bacteria</taxon>
        <taxon>Pseudomonadati</taxon>
        <taxon>Pseudomonadota</taxon>
        <taxon>Betaproteobacteria</taxon>
        <taxon>Burkholderiales</taxon>
        <taxon>Burkholderiaceae</taxon>
        <taxon>Caballeronia</taxon>
    </lineage>
</organism>
<comment type="caution">
    <text evidence="1">The sequence shown here is derived from an EMBL/GenBank/DDBJ whole genome shotgun (WGS) entry which is preliminary data.</text>
</comment>
<gene>
    <name evidence="1" type="ORF">GCM10010985_44440</name>
</gene>
<reference evidence="2" key="1">
    <citation type="journal article" date="2019" name="Int. J. Syst. Evol. Microbiol.">
        <title>The Global Catalogue of Microorganisms (GCM) 10K type strain sequencing project: providing services to taxonomists for standard genome sequencing and annotation.</title>
        <authorList>
            <consortium name="The Broad Institute Genomics Platform"/>
            <consortium name="The Broad Institute Genome Sequencing Center for Infectious Disease"/>
            <person name="Wu L."/>
            <person name="Ma J."/>
        </authorList>
    </citation>
    <scope>NUCLEOTIDE SEQUENCE [LARGE SCALE GENOMIC DNA]</scope>
    <source>
        <strain evidence="2">CGMCC 1.11013</strain>
    </source>
</reference>
<dbReference type="EMBL" id="BMEG01000008">
    <property type="protein sequence ID" value="GGD84966.1"/>
    <property type="molecule type" value="Genomic_DNA"/>
</dbReference>
<accession>A0ABQ1RW63</accession>